<feature type="region of interest" description="Disordered" evidence="1">
    <location>
        <begin position="124"/>
        <end position="170"/>
    </location>
</feature>
<name>A0AAN7T2H6_9EURO</name>
<dbReference type="AlphaFoldDB" id="A0AAN7T2H6"/>
<comment type="caution">
    <text evidence="2">The sequence shown here is derived from an EMBL/GenBank/DDBJ whole genome shotgun (WGS) entry which is preliminary data.</text>
</comment>
<organism evidence="2 3">
    <name type="scientific">Lithohypha guttulata</name>
    <dbReference type="NCBI Taxonomy" id="1690604"/>
    <lineage>
        <taxon>Eukaryota</taxon>
        <taxon>Fungi</taxon>
        <taxon>Dikarya</taxon>
        <taxon>Ascomycota</taxon>
        <taxon>Pezizomycotina</taxon>
        <taxon>Eurotiomycetes</taxon>
        <taxon>Chaetothyriomycetidae</taxon>
        <taxon>Chaetothyriales</taxon>
        <taxon>Trichomeriaceae</taxon>
        <taxon>Lithohypha</taxon>
    </lineage>
</organism>
<evidence type="ECO:0000313" key="3">
    <source>
        <dbReference type="Proteomes" id="UP001309876"/>
    </source>
</evidence>
<feature type="compositionally biased region" description="Basic and acidic residues" evidence="1">
    <location>
        <begin position="139"/>
        <end position="170"/>
    </location>
</feature>
<protein>
    <submittedName>
        <fullName evidence="2">Uncharacterized protein</fullName>
    </submittedName>
</protein>
<dbReference type="EMBL" id="JAVRRJ010000002">
    <property type="protein sequence ID" value="KAK5088376.1"/>
    <property type="molecule type" value="Genomic_DNA"/>
</dbReference>
<dbReference type="Proteomes" id="UP001309876">
    <property type="component" value="Unassembled WGS sequence"/>
</dbReference>
<accession>A0AAN7T2H6</accession>
<proteinExistence type="predicted"/>
<keyword evidence="3" id="KW-1185">Reference proteome</keyword>
<reference evidence="2 3" key="1">
    <citation type="submission" date="2023-08" db="EMBL/GenBank/DDBJ databases">
        <title>Black Yeasts Isolated from many extreme environments.</title>
        <authorList>
            <person name="Coleine C."/>
            <person name="Stajich J.E."/>
            <person name="Selbmann L."/>
        </authorList>
    </citation>
    <scope>NUCLEOTIDE SEQUENCE [LARGE SCALE GENOMIC DNA]</scope>
    <source>
        <strain evidence="2 3">CCFEE 5910</strain>
    </source>
</reference>
<evidence type="ECO:0000313" key="2">
    <source>
        <dbReference type="EMBL" id="KAK5088376.1"/>
    </source>
</evidence>
<feature type="region of interest" description="Disordered" evidence="1">
    <location>
        <begin position="1"/>
        <end position="30"/>
    </location>
</feature>
<sequence>MPASFYNIDNMSETPKESSTRPSYGHIRPNSFNATLKENPDILLDKMLRSGGIMIGETDDEGQQLTPQQALKQILDDPRWTRRMLEDWFKKGPPSRTRPVAFSPDPEFRALYLVILSKLEEQSKEKSTLDIATVPVEGPRTRAEEEAADRDLIRRTGEHSRKQQESRNLY</sequence>
<gene>
    <name evidence="2" type="ORF">LTR05_002594</name>
</gene>
<evidence type="ECO:0000256" key="1">
    <source>
        <dbReference type="SAM" id="MobiDB-lite"/>
    </source>
</evidence>